<dbReference type="SMART" id="SM00724">
    <property type="entry name" value="TLC"/>
    <property type="match status" value="1"/>
</dbReference>
<organism evidence="9 10">
    <name type="scientific">Elasticomyces elasticus</name>
    <dbReference type="NCBI Taxonomy" id="574655"/>
    <lineage>
        <taxon>Eukaryota</taxon>
        <taxon>Fungi</taxon>
        <taxon>Dikarya</taxon>
        <taxon>Ascomycota</taxon>
        <taxon>Pezizomycotina</taxon>
        <taxon>Dothideomycetes</taxon>
        <taxon>Dothideomycetidae</taxon>
        <taxon>Mycosphaerellales</taxon>
        <taxon>Teratosphaeriaceae</taxon>
        <taxon>Elasticomyces</taxon>
    </lineage>
</organism>
<comment type="subcellular location">
    <subcellularLocation>
        <location evidence="1">Membrane</location>
        <topology evidence="1">Multi-pass membrane protein</topology>
    </subcellularLocation>
</comment>
<evidence type="ECO:0000313" key="10">
    <source>
        <dbReference type="Proteomes" id="UP001310594"/>
    </source>
</evidence>
<feature type="domain" description="TLC" evidence="8">
    <location>
        <begin position="69"/>
        <end position="331"/>
    </location>
</feature>
<evidence type="ECO:0000259" key="8">
    <source>
        <dbReference type="PROSITE" id="PS50922"/>
    </source>
</evidence>
<proteinExistence type="predicted"/>
<dbReference type="GO" id="GO:0055088">
    <property type="term" value="P:lipid homeostasis"/>
    <property type="evidence" value="ECO:0007669"/>
    <property type="project" value="TreeGrafter"/>
</dbReference>
<dbReference type="AlphaFoldDB" id="A0AAN7VYC7"/>
<dbReference type="PROSITE" id="PS50922">
    <property type="entry name" value="TLC"/>
    <property type="match status" value="1"/>
</dbReference>
<name>A0AAN7VYC7_9PEZI</name>
<evidence type="ECO:0000256" key="2">
    <source>
        <dbReference type="ARBA" id="ARBA00022692"/>
    </source>
</evidence>
<comment type="caution">
    <text evidence="9">The sequence shown here is derived from an EMBL/GenBank/DDBJ whole genome shotgun (WGS) entry which is preliminary data.</text>
</comment>
<keyword evidence="2 5" id="KW-0812">Transmembrane</keyword>
<reference evidence="9" key="1">
    <citation type="submission" date="2023-08" db="EMBL/GenBank/DDBJ databases">
        <title>Black Yeasts Isolated from many extreme environments.</title>
        <authorList>
            <person name="Coleine C."/>
            <person name="Stajich J.E."/>
            <person name="Selbmann L."/>
        </authorList>
    </citation>
    <scope>NUCLEOTIDE SEQUENCE</scope>
    <source>
        <strain evidence="9">CCFEE 5810</strain>
    </source>
</reference>
<feature type="transmembrane region" description="Helical" evidence="7">
    <location>
        <begin position="154"/>
        <end position="172"/>
    </location>
</feature>
<evidence type="ECO:0000256" key="7">
    <source>
        <dbReference type="SAM" id="Phobius"/>
    </source>
</evidence>
<sequence>MRDPFPLLPPPLLTTFIQPLASTLHLSTLPLHIHEVLFAFTLYATIGLYLSPLLSRRLVPQRYNAFSRRTQINWNVHVVSFCQACIICSLSLWLITQDSERQTWRPENNNGGRNGVEGLQKRVWGYNGATGLCQSFALGYFLWDLVMCSVHVDIFGWGMLAHAVAAVSVFSLGYRPFSYFYCPIFLLYELSSPFLNIHWFCDKLDLTGSSLQAINGGLLTTTFFLARICWGNYSSFNTFYDLWTAYNLPPHHFLATHNSKSAFAPSFPENGWNYLSIYHFSPEEQTTAFMTGNRSLPLWLPLVYLASNLILNALNIWWFYKMVATIRTRFEPPWGTKGVGPEVIHYEPLSAEEKAKIAGAAKSAGVAAGRAISGSGLSSASQSEGAGGFPGAEGTHGAAAAEGDEGMDVQVQRGVYADGHKSLEVTGSETRRNGTRSRRKA</sequence>
<evidence type="ECO:0000256" key="3">
    <source>
        <dbReference type="ARBA" id="ARBA00022989"/>
    </source>
</evidence>
<dbReference type="EMBL" id="JAVRQU010000018">
    <property type="protein sequence ID" value="KAK5693006.1"/>
    <property type="molecule type" value="Genomic_DNA"/>
</dbReference>
<feature type="region of interest" description="Disordered" evidence="6">
    <location>
        <begin position="377"/>
        <end position="441"/>
    </location>
</feature>
<feature type="transmembrane region" description="Helical" evidence="7">
    <location>
        <begin position="298"/>
        <end position="320"/>
    </location>
</feature>
<dbReference type="InterPro" id="IPR006634">
    <property type="entry name" value="TLC-dom"/>
</dbReference>
<evidence type="ECO:0000256" key="4">
    <source>
        <dbReference type="ARBA" id="ARBA00023136"/>
    </source>
</evidence>
<accession>A0AAN7VYC7</accession>
<feature type="transmembrane region" description="Helical" evidence="7">
    <location>
        <begin position="178"/>
        <end position="201"/>
    </location>
</feature>
<dbReference type="GO" id="GO:0005783">
    <property type="term" value="C:endoplasmic reticulum"/>
    <property type="evidence" value="ECO:0007669"/>
    <property type="project" value="TreeGrafter"/>
</dbReference>
<feature type="transmembrane region" description="Helical" evidence="7">
    <location>
        <begin position="36"/>
        <end position="54"/>
    </location>
</feature>
<evidence type="ECO:0000256" key="6">
    <source>
        <dbReference type="SAM" id="MobiDB-lite"/>
    </source>
</evidence>
<feature type="transmembrane region" description="Helical" evidence="7">
    <location>
        <begin position="74"/>
        <end position="95"/>
    </location>
</feature>
<evidence type="ECO:0000313" key="9">
    <source>
        <dbReference type="EMBL" id="KAK5693006.1"/>
    </source>
</evidence>
<dbReference type="PANTHER" id="PTHR13439">
    <property type="entry name" value="CT120 PROTEIN"/>
    <property type="match status" value="1"/>
</dbReference>
<dbReference type="GO" id="GO:0016020">
    <property type="term" value="C:membrane"/>
    <property type="evidence" value="ECO:0007669"/>
    <property type="project" value="UniProtKB-SubCell"/>
</dbReference>
<dbReference type="Pfam" id="PF03798">
    <property type="entry name" value="TRAM_LAG1_CLN8"/>
    <property type="match status" value="1"/>
</dbReference>
<dbReference type="PANTHER" id="PTHR13439:SF0">
    <property type="entry name" value="TOPOISOMERASE I DAMAGE AFFECTED PROTEIN 4"/>
    <property type="match status" value="1"/>
</dbReference>
<keyword evidence="3 7" id="KW-1133">Transmembrane helix</keyword>
<keyword evidence="4 5" id="KW-0472">Membrane</keyword>
<protein>
    <recommendedName>
        <fullName evidence="8">TLC domain-containing protein</fullName>
    </recommendedName>
</protein>
<dbReference type="InterPro" id="IPR050846">
    <property type="entry name" value="TLCD"/>
</dbReference>
<evidence type="ECO:0000256" key="1">
    <source>
        <dbReference type="ARBA" id="ARBA00004141"/>
    </source>
</evidence>
<evidence type="ECO:0000256" key="5">
    <source>
        <dbReference type="PROSITE-ProRule" id="PRU00205"/>
    </source>
</evidence>
<gene>
    <name evidence="9" type="ORF">LTR97_010482</name>
</gene>
<feature type="compositionally biased region" description="Low complexity" evidence="6">
    <location>
        <begin position="392"/>
        <end position="401"/>
    </location>
</feature>
<dbReference type="Proteomes" id="UP001310594">
    <property type="component" value="Unassembled WGS sequence"/>
</dbReference>